<feature type="transmembrane region" description="Helical" evidence="1">
    <location>
        <begin position="111"/>
        <end position="140"/>
    </location>
</feature>
<gene>
    <name evidence="2" type="ORF">LALA0_S12e00782g</name>
</gene>
<keyword evidence="3" id="KW-1185">Reference proteome</keyword>
<protein>
    <submittedName>
        <fullName evidence="2">LALA0S12e00782g1_1</fullName>
    </submittedName>
</protein>
<dbReference type="Proteomes" id="UP000054304">
    <property type="component" value="Unassembled WGS sequence"/>
</dbReference>
<accession>A0A0C7MX05</accession>
<proteinExistence type="predicted"/>
<evidence type="ECO:0000313" key="2">
    <source>
        <dbReference type="EMBL" id="CEP64522.1"/>
    </source>
</evidence>
<dbReference type="EMBL" id="LN736371">
    <property type="protein sequence ID" value="CEP64522.1"/>
    <property type="molecule type" value="Genomic_DNA"/>
</dbReference>
<organism evidence="2 3">
    <name type="scientific">Lachancea lanzarotensis</name>
    <dbReference type="NCBI Taxonomy" id="1245769"/>
    <lineage>
        <taxon>Eukaryota</taxon>
        <taxon>Fungi</taxon>
        <taxon>Dikarya</taxon>
        <taxon>Ascomycota</taxon>
        <taxon>Saccharomycotina</taxon>
        <taxon>Saccharomycetes</taxon>
        <taxon>Saccharomycetales</taxon>
        <taxon>Saccharomycetaceae</taxon>
        <taxon>Lachancea</taxon>
    </lineage>
</organism>
<dbReference type="OrthoDB" id="4067755at2759"/>
<dbReference type="HOGENOM" id="CLU_750210_0_0_1"/>
<dbReference type="AlphaFoldDB" id="A0A0C7MX05"/>
<dbReference type="GeneID" id="34688077"/>
<name>A0A0C7MX05_9SACH</name>
<keyword evidence="1" id="KW-1133">Transmembrane helix</keyword>
<dbReference type="RefSeq" id="XP_022630728.1">
    <property type="nucleotide sequence ID" value="XM_022774232.1"/>
</dbReference>
<sequence>MLLQQLGLRVGPIRQVRVSKFSGALSPLGRGSILRYVTPLQGLWLKSSKTSGQNALAVKELIFKRSLSTGSRVKASPFWRNDIQLRLRGGSRRRYGQGFREFRSPSPFTPFIFVGAVCVLVLVLPFIFTFLFPLIIAALITFQIKKRKTRAILGVLRRSLESSTKKVKYSTIMGLQSKMLTSMLEKEKFPAGIFGGLVNEMKTSQLDMSRSRQEAQDLFSYLNARVLDAFEKNELGVREYFLGNDVSRWVDNNYDLEIDFDFPQTRGQIVEGTLVMIIKFPLLLKSSNQNPKQLASVAIAFQDHSLAQMVGSPEFLKELAHTDKQCPMVTTILPYRTLSTRQFILQDKGHNSFTVKSTNDGHREFTYEK</sequence>
<reference evidence="2 3" key="1">
    <citation type="submission" date="2014-12" db="EMBL/GenBank/DDBJ databases">
        <authorList>
            <person name="Neuveglise Cecile"/>
        </authorList>
    </citation>
    <scope>NUCLEOTIDE SEQUENCE [LARGE SCALE GENOMIC DNA]</scope>
    <source>
        <strain evidence="2 3">CBS 12615</strain>
    </source>
</reference>
<evidence type="ECO:0000313" key="3">
    <source>
        <dbReference type="Proteomes" id="UP000054304"/>
    </source>
</evidence>
<evidence type="ECO:0000256" key="1">
    <source>
        <dbReference type="SAM" id="Phobius"/>
    </source>
</evidence>
<keyword evidence="1" id="KW-0472">Membrane</keyword>
<keyword evidence="1" id="KW-0812">Transmembrane</keyword>